<dbReference type="Proteomes" id="UP000434036">
    <property type="component" value="Unassembled WGS sequence"/>
</dbReference>
<accession>A0A6N8U5L1</accession>
<feature type="transmembrane region" description="Helical" evidence="2">
    <location>
        <begin position="87"/>
        <end position="104"/>
    </location>
</feature>
<organism evidence="4 5">
    <name type="scientific">Copranaerobaculum intestinale</name>
    <dbReference type="NCBI Taxonomy" id="2692629"/>
    <lineage>
        <taxon>Bacteria</taxon>
        <taxon>Bacillati</taxon>
        <taxon>Bacillota</taxon>
        <taxon>Erysipelotrichia</taxon>
        <taxon>Erysipelotrichales</taxon>
        <taxon>Erysipelotrichaceae</taxon>
        <taxon>Copranaerobaculum</taxon>
    </lineage>
</organism>
<dbReference type="Gene3D" id="3.40.50.1820">
    <property type="entry name" value="alpha/beta hydrolase"/>
    <property type="match status" value="1"/>
</dbReference>
<dbReference type="PANTHER" id="PTHR16138:SF7">
    <property type="entry name" value="PALMITOYL-PROTEIN THIOESTERASE ABHD10, MITOCHONDRIAL"/>
    <property type="match status" value="1"/>
</dbReference>
<name>A0A6N8U5L1_9FIRM</name>
<keyword evidence="1" id="KW-0378">Hydrolase</keyword>
<proteinExistence type="predicted"/>
<protein>
    <submittedName>
        <fullName evidence="4">Prolyl oligopeptidase family serine peptidase</fullName>
    </submittedName>
</protein>
<gene>
    <name evidence="4" type="ORF">GSF08_05340</name>
</gene>
<dbReference type="EMBL" id="WUUQ01000002">
    <property type="protein sequence ID" value="MXQ73352.1"/>
    <property type="molecule type" value="Genomic_DNA"/>
</dbReference>
<feature type="domain" description="Serine aminopeptidase S33" evidence="3">
    <location>
        <begin position="151"/>
        <end position="220"/>
    </location>
</feature>
<dbReference type="InterPro" id="IPR029058">
    <property type="entry name" value="AB_hydrolase_fold"/>
</dbReference>
<keyword evidence="2" id="KW-1133">Transmembrane helix</keyword>
<comment type="caution">
    <text evidence="4">The sequence shown here is derived from an EMBL/GenBank/DDBJ whole genome shotgun (WGS) entry which is preliminary data.</text>
</comment>
<dbReference type="InterPro" id="IPR022742">
    <property type="entry name" value="Hydrolase_4"/>
</dbReference>
<evidence type="ECO:0000256" key="1">
    <source>
        <dbReference type="ARBA" id="ARBA00022801"/>
    </source>
</evidence>
<reference evidence="4 5" key="2">
    <citation type="submission" date="2020-01" db="EMBL/GenBank/DDBJ databases">
        <title>Clostridiaceae sp. nov. isolated from the gut of human by culturomics.</title>
        <authorList>
            <person name="Chang Y."/>
        </authorList>
    </citation>
    <scope>NUCLEOTIDE SEQUENCE [LARGE SCALE GENOMIC DNA]</scope>
    <source>
        <strain evidence="4 5">DONG20-135</strain>
    </source>
</reference>
<evidence type="ECO:0000256" key="2">
    <source>
        <dbReference type="SAM" id="Phobius"/>
    </source>
</evidence>
<dbReference type="SUPFAM" id="SSF53474">
    <property type="entry name" value="alpha/beta-Hydrolases"/>
    <property type="match status" value="1"/>
</dbReference>
<keyword evidence="2" id="KW-0812">Transmembrane</keyword>
<keyword evidence="5" id="KW-1185">Reference proteome</keyword>
<keyword evidence="2" id="KW-0472">Membrane</keyword>
<sequence>MRVLEIFKKWLNPQKHEEAPVIITVHGYGRRRMHELDNLALWGKEDGLDIIQFDLFDIFDEKDCDWMKWVNRAKAKVDYYIMQNRRIYMVGFSMGGVIASYLASVCPVERLVLIAPAFNYLHVENITSMITKGASALLLNDKKEKNDIELPKSFYAAFSNTVKELKHCISEVHCPVLILHGDEDEVIPLRSSTQAYDKIPHDQKRLIILHEGHHRLLMDEKVSWEVYQLIRLFFNGILLPKEPKLHSPDYLDELKKQLYPDDEEPDDAVSEAKAGD</sequence>
<evidence type="ECO:0000313" key="4">
    <source>
        <dbReference type="EMBL" id="MXQ73352.1"/>
    </source>
</evidence>
<dbReference type="GO" id="GO:0004553">
    <property type="term" value="F:hydrolase activity, hydrolyzing O-glycosyl compounds"/>
    <property type="evidence" value="ECO:0007669"/>
    <property type="project" value="TreeGrafter"/>
</dbReference>
<evidence type="ECO:0000313" key="5">
    <source>
        <dbReference type="Proteomes" id="UP000434036"/>
    </source>
</evidence>
<dbReference type="InterPro" id="IPR052382">
    <property type="entry name" value="ABHD10_acyl-thioesterase"/>
</dbReference>
<reference evidence="4 5" key="1">
    <citation type="submission" date="2019-12" db="EMBL/GenBank/DDBJ databases">
        <authorList>
            <person name="Yang R."/>
        </authorList>
    </citation>
    <scope>NUCLEOTIDE SEQUENCE [LARGE SCALE GENOMIC DNA]</scope>
    <source>
        <strain evidence="4 5">DONG20-135</strain>
    </source>
</reference>
<dbReference type="Pfam" id="PF12146">
    <property type="entry name" value="Hydrolase_4"/>
    <property type="match status" value="1"/>
</dbReference>
<dbReference type="PANTHER" id="PTHR16138">
    <property type="entry name" value="MYCOPHENOLIC ACID ACYL-GLUCURONIDE ESTERASE, MITOCHONDRIAL"/>
    <property type="match status" value="1"/>
</dbReference>
<evidence type="ECO:0000259" key="3">
    <source>
        <dbReference type="Pfam" id="PF12146"/>
    </source>
</evidence>
<dbReference type="AlphaFoldDB" id="A0A6N8U5L1"/>